<dbReference type="OrthoDB" id="10375806at2759"/>
<dbReference type="Proteomes" id="UP000094385">
    <property type="component" value="Unassembled WGS sequence"/>
</dbReference>
<protein>
    <submittedName>
        <fullName evidence="2">Uncharacterized protein</fullName>
    </submittedName>
</protein>
<name>A0A1E3Q6U4_LIPST</name>
<keyword evidence="1" id="KW-0472">Membrane</keyword>
<reference evidence="2 3" key="1">
    <citation type="journal article" date="2016" name="Proc. Natl. Acad. Sci. U.S.A.">
        <title>Comparative genomics of biotechnologically important yeasts.</title>
        <authorList>
            <person name="Riley R."/>
            <person name="Haridas S."/>
            <person name="Wolfe K.H."/>
            <person name="Lopes M.R."/>
            <person name="Hittinger C.T."/>
            <person name="Goeker M."/>
            <person name="Salamov A.A."/>
            <person name="Wisecaver J.H."/>
            <person name="Long T.M."/>
            <person name="Calvey C.H."/>
            <person name="Aerts A.L."/>
            <person name="Barry K.W."/>
            <person name="Choi C."/>
            <person name="Clum A."/>
            <person name="Coughlan A.Y."/>
            <person name="Deshpande S."/>
            <person name="Douglass A.P."/>
            <person name="Hanson S.J."/>
            <person name="Klenk H.-P."/>
            <person name="LaButti K.M."/>
            <person name="Lapidus A."/>
            <person name="Lindquist E.A."/>
            <person name="Lipzen A.M."/>
            <person name="Meier-Kolthoff J.P."/>
            <person name="Ohm R.A."/>
            <person name="Otillar R.P."/>
            <person name="Pangilinan J.L."/>
            <person name="Peng Y."/>
            <person name="Rokas A."/>
            <person name="Rosa C.A."/>
            <person name="Scheuner C."/>
            <person name="Sibirny A.A."/>
            <person name="Slot J.C."/>
            <person name="Stielow J.B."/>
            <person name="Sun H."/>
            <person name="Kurtzman C.P."/>
            <person name="Blackwell M."/>
            <person name="Grigoriev I.V."/>
            <person name="Jeffries T.W."/>
        </authorList>
    </citation>
    <scope>NUCLEOTIDE SEQUENCE [LARGE SCALE GENOMIC DNA]</scope>
    <source>
        <strain evidence="2 3">NRRL Y-11557</strain>
    </source>
</reference>
<evidence type="ECO:0000256" key="1">
    <source>
        <dbReference type="SAM" id="Phobius"/>
    </source>
</evidence>
<keyword evidence="1" id="KW-0812">Transmembrane</keyword>
<keyword evidence="3" id="KW-1185">Reference proteome</keyword>
<evidence type="ECO:0000313" key="2">
    <source>
        <dbReference type="EMBL" id="ODQ72717.1"/>
    </source>
</evidence>
<organism evidence="2 3">
    <name type="scientific">Lipomyces starkeyi NRRL Y-11557</name>
    <dbReference type="NCBI Taxonomy" id="675824"/>
    <lineage>
        <taxon>Eukaryota</taxon>
        <taxon>Fungi</taxon>
        <taxon>Dikarya</taxon>
        <taxon>Ascomycota</taxon>
        <taxon>Saccharomycotina</taxon>
        <taxon>Lipomycetes</taxon>
        <taxon>Lipomycetales</taxon>
        <taxon>Lipomycetaceae</taxon>
        <taxon>Lipomyces</taxon>
    </lineage>
</organism>
<accession>A0A1E3Q6U4</accession>
<feature type="transmembrane region" description="Helical" evidence="1">
    <location>
        <begin position="74"/>
        <end position="95"/>
    </location>
</feature>
<sequence>MATPNYNTINEDSPLIKSQQALSSASSTAAESSEIPYAPSASVVRTVFGNDYENYTITEKAASLITTNRRKRPVFSLILGTIFAMLVVTLSLCLLRGYDDYSHYKSTHDIPRRVNVTAMVNGDYYYSSYSDYGYTTTTTSDYTATYTSEPTFTP</sequence>
<evidence type="ECO:0000313" key="3">
    <source>
        <dbReference type="Proteomes" id="UP000094385"/>
    </source>
</evidence>
<proteinExistence type="predicted"/>
<dbReference type="EMBL" id="KV454295">
    <property type="protein sequence ID" value="ODQ72717.1"/>
    <property type="molecule type" value="Genomic_DNA"/>
</dbReference>
<keyword evidence="1" id="KW-1133">Transmembrane helix</keyword>
<dbReference type="AlphaFoldDB" id="A0A1E3Q6U4"/>
<gene>
    <name evidence="2" type="ORF">LIPSTDRAFT_72334</name>
</gene>